<dbReference type="GO" id="GO:0003887">
    <property type="term" value="F:DNA-directed DNA polymerase activity"/>
    <property type="evidence" value="ECO:0007669"/>
    <property type="project" value="UniProtKB-KW"/>
</dbReference>
<evidence type="ECO:0000256" key="5">
    <source>
        <dbReference type="ARBA" id="ARBA00022695"/>
    </source>
</evidence>
<keyword evidence="8" id="KW-0238">DNA-binding</keyword>
<dbReference type="PANTHER" id="PTHR30478:SF0">
    <property type="entry name" value="BETA SLIDING CLAMP"/>
    <property type="match status" value="1"/>
</dbReference>
<evidence type="ECO:0000256" key="2">
    <source>
        <dbReference type="ARBA" id="ARBA00010752"/>
    </source>
</evidence>
<protein>
    <recommendedName>
        <fullName evidence="9">DNA polymerase III beta sliding clamp N-terminal domain-containing protein</fullName>
    </recommendedName>
</protein>
<evidence type="ECO:0000256" key="3">
    <source>
        <dbReference type="ARBA" id="ARBA00022490"/>
    </source>
</evidence>
<dbReference type="InterPro" id="IPR022634">
    <property type="entry name" value="DNA_polIII_beta_N"/>
</dbReference>
<evidence type="ECO:0000313" key="10">
    <source>
        <dbReference type="EMBL" id="SVD62282.1"/>
    </source>
</evidence>
<keyword evidence="5" id="KW-0548">Nucleotidyltransferase</keyword>
<accession>A0A382WTZ9</accession>
<dbReference type="SUPFAM" id="SSF55979">
    <property type="entry name" value="DNA clamp"/>
    <property type="match status" value="1"/>
</dbReference>
<keyword evidence="7" id="KW-0239">DNA-directed DNA polymerase</keyword>
<evidence type="ECO:0000256" key="1">
    <source>
        <dbReference type="ARBA" id="ARBA00004496"/>
    </source>
</evidence>
<dbReference type="GO" id="GO:0003677">
    <property type="term" value="F:DNA binding"/>
    <property type="evidence" value="ECO:0007669"/>
    <property type="project" value="UniProtKB-KW"/>
</dbReference>
<name>A0A382WTZ9_9ZZZZ</name>
<dbReference type="Pfam" id="PF00712">
    <property type="entry name" value="DNA_pol3_beta"/>
    <property type="match status" value="1"/>
</dbReference>
<comment type="subcellular location">
    <subcellularLocation>
        <location evidence="1">Cytoplasm</location>
    </subcellularLocation>
</comment>
<dbReference type="GO" id="GO:0008408">
    <property type="term" value="F:3'-5' exonuclease activity"/>
    <property type="evidence" value="ECO:0007669"/>
    <property type="project" value="InterPro"/>
</dbReference>
<proteinExistence type="inferred from homology"/>
<evidence type="ECO:0000256" key="7">
    <source>
        <dbReference type="ARBA" id="ARBA00022932"/>
    </source>
</evidence>
<evidence type="ECO:0000256" key="4">
    <source>
        <dbReference type="ARBA" id="ARBA00022679"/>
    </source>
</evidence>
<evidence type="ECO:0000259" key="9">
    <source>
        <dbReference type="Pfam" id="PF00712"/>
    </source>
</evidence>
<dbReference type="GO" id="GO:0009360">
    <property type="term" value="C:DNA polymerase III complex"/>
    <property type="evidence" value="ECO:0007669"/>
    <property type="project" value="InterPro"/>
</dbReference>
<evidence type="ECO:0000256" key="6">
    <source>
        <dbReference type="ARBA" id="ARBA00022705"/>
    </source>
</evidence>
<evidence type="ECO:0000256" key="8">
    <source>
        <dbReference type="ARBA" id="ARBA00023125"/>
    </source>
</evidence>
<gene>
    <name evidence="10" type="ORF">METZ01_LOCUS415136</name>
</gene>
<comment type="similarity">
    <text evidence="2">Belongs to the beta sliding clamp family.</text>
</comment>
<dbReference type="GO" id="GO:0006271">
    <property type="term" value="P:DNA strand elongation involved in DNA replication"/>
    <property type="evidence" value="ECO:0007669"/>
    <property type="project" value="TreeGrafter"/>
</dbReference>
<dbReference type="AlphaFoldDB" id="A0A382WTZ9"/>
<feature type="non-terminal residue" evidence="10">
    <location>
        <position position="106"/>
    </location>
</feature>
<feature type="domain" description="DNA polymerase III beta sliding clamp N-terminal" evidence="9">
    <location>
        <begin position="1"/>
        <end position="104"/>
    </location>
</feature>
<organism evidence="10">
    <name type="scientific">marine metagenome</name>
    <dbReference type="NCBI Taxonomy" id="408172"/>
    <lineage>
        <taxon>unclassified sequences</taxon>
        <taxon>metagenomes</taxon>
        <taxon>ecological metagenomes</taxon>
    </lineage>
</organism>
<keyword evidence="3" id="KW-0963">Cytoplasm</keyword>
<keyword evidence="6" id="KW-0235">DNA replication</keyword>
<dbReference type="Gene3D" id="3.10.150.10">
    <property type="entry name" value="DNA Polymerase III, subunit A, domain 2"/>
    <property type="match status" value="1"/>
</dbReference>
<keyword evidence="4" id="KW-0808">Transferase</keyword>
<sequence length="106" mass="11395">MRVTCLQENLGKGLAVVGRAVATRTTLPITQNVLISTDEGRLKLAATNLEIAISMWVGAQVEEDGAITVPARLLTEFVNSLPEDKIEIASSNDPLMLALECARFEA</sequence>
<dbReference type="EMBL" id="UINC01162498">
    <property type="protein sequence ID" value="SVD62282.1"/>
    <property type="molecule type" value="Genomic_DNA"/>
</dbReference>
<dbReference type="InterPro" id="IPR001001">
    <property type="entry name" value="DNA_polIII_beta"/>
</dbReference>
<dbReference type="PANTHER" id="PTHR30478">
    <property type="entry name" value="DNA POLYMERASE III SUBUNIT BETA"/>
    <property type="match status" value="1"/>
</dbReference>
<reference evidence="10" key="1">
    <citation type="submission" date="2018-05" db="EMBL/GenBank/DDBJ databases">
        <authorList>
            <person name="Lanie J.A."/>
            <person name="Ng W.-L."/>
            <person name="Kazmierczak K.M."/>
            <person name="Andrzejewski T.M."/>
            <person name="Davidsen T.M."/>
            <person name="Wayne K.J."/>
            <person name="Tettelin H."/>
            <person name="Glass J.I."/>
            <person name="Rusch D."/>
            <person name="Podicherti R."/>
            <person name="Tsui H.-C.T."/>
            <person name="Winkler M.E."/>
        </authorList>
    </citation>
    <scope>NUCLEOTIDE SEQUENCE</scope>
</reference>
<dbReference type="InterPro" id="IPR046938">
    <property type="entry name" value="DNA_clamp_sf"/>
</dbReference>
<dbReference type="GO" id="GO:0005737">
    <property type="term" value="C:cytoplasm"/>
    <property type="evidence" value="ECO:0007669"/>
    <property type="project" value="UniProtKB-SubCell"/>
</dbReference>